<dbReference type="UniPathway" id="UPA00241">
    <property type="reaction ID" value="UER00356"/>
</dbReference>
<evidence type="ECO:0000256" key="3">
    <source>
        <dbReference type="ARBA" id="ARBA00022840"/>
    </source>
</evidence>
<dbReference type="InterPro" id="IPR049281">
    <property type="entry name" value="BVU_3817-like_C_sf"/>
</dbReference>
<dbReference type="KEGG" id="pdt:Prede_1602"/>
<dbReference type="GO" id="GO:0004140">
    <property type="term" value="F:dephospho-CoA kinase activity"/>
    <property type="evidence" value="ECO:0007669"/>
    <property type="project" value="UniProtKB-UniRule"/>
</dbReference>
<dbReference type="CDD" id="cd02022">
    <property type="entry name" value="DPCK"/>
    <property type="match status" value="1"/>
</dbReference>
<dbReference type="EMBL" id="CP003369">
    <property type="protein sequence ID" value="AGB28908.1"/>
    <property type="molecule type" value="Genomic_DNA"/>
</dbReference>
<evidence type="ECO:0000259" key="7">
    <source>
        <dbReference type="Pfam" id="PF18347"/>
    </source>
</evidence>
<comment type="subcellular location">
    <subcellularLocation>
        <location evidence="5">Cytoplasm</location>
    </subcellularLocation>
</comment>
<feature type="binding site" evidence="5">
    <location>
        <begin position="11"/>
        <end position="16"/>
    </location>
    <ligand>
        <name>ATP</name>
        <dbReference type="ChEBI" id="CHEBI:30616"/>
    </ligand>
</feature>
<dbReference type="EC" id="2.7.1.24" evidence="5 6"/>
<dbReference type="GO" id="GO:0005737">
    <property type="term" value="C:cytoplasm"/>
    <property type="evidence" value="ECO:0007669"/>
    <property type="project" value="UniProtKB-SubCell"/>
</dbReference>
<dbReference type="InterPro" id="IPR001977">
    <property type="entry name" value="Depp_CoAkinase"/>
</dbReference>
<comment type="catalytic activity">
    <reaction evidence="5">
        <text>3'-dephospho-CoA + ATP = ADP + CoA + H(+)</text>
        <dbReference type="Rhea" id="RHEA:18245"/>
        <dbReference type="ChEBI" id="CHEBI:15378"/>
        <dbReference type="ChEBI" id="CHEBI:30616"/>
        <dbReference type="ChEBI" id="CHEBI:57287"/>
        <dbReference type="ChEBI" id="CHEBI:57328"/>
        <dbReference type="ChEBI" id="CHEBI:456216"/>
        <dbReference type="EC" id="2.7.1.24"/>
    </reaction>
</comment>
<dbReference type="OrthoDB" id="675198at2"/>
<dbReference type="SUPFAM" id="SSF52540">
    <property type="entry name" value="P-loop containing nucleoside triphosphate hydrolases"/>
    <property type="match status" value="1"/>
</dbReference>
<dbReference type="GO" id="GO:0015937">
    <property type="term" value="P:coenzyme A biosynthetic process"/>
    <property type="evidence" value="ECO:0007669"/>
    <property type="project" value="UniProtKB-UniRule"/>
</dbReference>
<keyword evidence="5" id="KW-0963">Cytoplasm</keyword>
<keyword evidence="2 5" id="KW-0547">Nucleotide-binding</keyword>
<dbReference type="PATRIC" id="fig|908937.9.peg.1690"/>
<evidence type="ECO:0000256" key="2">
    <source>
        <dbReference type="ARBA" id="ARBA00022741"/>
    </source>
</evidence>
<dbReference type="Proteomes" id="UP000010862">
    <property type="component" value="Chromosome 2"/>
</dbReference>
<name>F9D4K1_PREDD</name>
<evidence type="ECO:0000313" key="11">
    <source>
        <dbReference type="Proteomes" id="UP000007820"/>
    </source>
</evidence>
<dbReference type="Gene3D" id="3.40.50.300">
    <property type="entry name" value="P-loop containing nucleotide triphosphate hydrolases"/>
    <property type="match status" value="1"/>
</dbReference>
<dbReference type="STRING" id="908937.Prede_1602"/>
<evidence type="ECO:0000313" key="12">
    <source>
        <dbReference type="Proteomes" id="UP000010862"/>
    </source>
</evidence>
<accession>F9D4K1</accession>
<evidence type="ECO:0000313" key="9">
    <source>
        <dbReference type="EMBL" id="AGB28908.1"/>
    </source>
</evidence>
<dbReference type="Pfam" id="PF01121">
    <property type="entry name" value="CoaE"/>
    <property type="match status" value="1"/>
</dbReference>
<dbReference type="NCBIfam" id="TIGR00152">
    <property type="entry name" value="dephospho-CoA kinase"/>
    <property type="match status" value="1"/>
</dbReference>
<evidence type="ECO:0000259" key="8">
    <source>
        <dbReference type="Pfam" id="PF21186"/>
    </source>
</evidence>
<evidence type="ECO:0000256" key="6">
    <source>
        <dbReference type="NCBIfam" id="TIGR00152"/>
    </source>
</evidence>
<dbReference type="InterPro" id="IPR041218">
    <property type="entry name" value="DUF5606"/>
</dbReference>
<proteinExistence type="inferred from homology"/>
<comment type="function">
    <text evidence="5">Catalyzes the phosphorylation of the 3'-hydroxyl group of dephosphocoenzyme A to form coenzyme A.</text>
</comment>
<dbReference type="InterPro" id="IPR049282">
    <property type="entry name" value="BVU_3817_N_sf"/>
</dbReference>
<evidence type="ECO:0000256" key="5">
    <source>
        <dbReference type="HAMAP-Rule" id="MF_00376"/>
    </source>
</evidence>
<dbReference type="Proteomes" id="UP000007820">
    <property type="component" value="Unassembled WGS sequence"/>
</dbReference>
<dbReference type="EMBL" id="AFPW01000026">
    <property type="protein sequence ID" value="EGQ13753.1"/>
    <property type="molecule type" value="Genomic_DNA"/>
</dbReference>
<protein>
    <recommendedName>
        <fullName evidence="5 6">Dephospho-CoA kinase</fullName>
        <ecNumber evidence="5 6">2.7.1.24</ecNumber>
    </recommendedName>
    <alternativeName>
        <fullName evidence="5">Dephosphocoenzyme A kinase</fullName>
    </alternativeName>
</protein>
<dbReference type="HOGENOM" id="CLU_820988_0_0_10"/>
<evidence type="ECO:0000313" key="10">
    <source>
        <dbReference type="EMBL" id="EGQ13753.1"/>
    </source>
</evidence>
<dbReference type="eggNOG" id="COG0237">
    <property type="taxonomic scope" value="Bacteria"/>
</dbReference>
<keyword evidence="12" id="KW-1185">Reference proteome</keyword>
<dbReference type="Gene3D" id="2.30.30.730">
    <property type="match status" value="1"/>
</dbReference>
<feature type="domain" description="DUF6852" evidence="8">
    <location>
        <begin position="241"/>
        <end position="311"/>
    </location>
</feature>
<sequence>MMRIAITGGIGSGKSHVCQLLEARGIKVYDCDEAAKRLMRTDLQLQADLQRLVGEGVYINKVLQKPVLARFLLASEANKQAVNGVVHPAVARDFMQSGCQWLESAVLFESGFDRRVPFDVYVGVTAPTEVRLNRVMQRDNLSHERAMAWIDSQMPQQDMAQRCHYVIENDGHHDLNKQINGLFNYLNIKAKMETILSIAGKPGLYRLVSRGKMNLIVETIDEAHRRIPAFSSDRVTSLGDIAMYTDAEDIALWEVLAKVGEKEEQKPCSLNYKKCTSQELRAYFAEVLPNFDQDRVHDSDIKKLLQWYNILVNNGYTDFKSVLAPTEGDNVDDSKDAE</sequence>
<comment type="similarity">
    <text evidence="1 5">Belongs to the CoaE family.</text>
</comment>
<keyword evidence="4 5" id="KW-0173">Coenzyme A biosynthesis</keyword>
<dbReference type="Pfam" id="PF18347">
    <property type="entry name" value="DUF5606"/>
    <property type="match status" value="1"/>
</dbReference>
<dbReference type="AlphaFoldDB" id="F9D4K1"/>
<dbReference type="PROSITE" id="PS51219">
    <property type="entry name" value="DPCK"/>
    <property type="match status" value="1"/>
</dbReference>
<gene>
    <name evidence="5" type="primary">coaE</name>
    <name evidence="9" type="ordered locus">Prede_1602</name>
    <name evidence="10" type="ORF">HMPREF9136_1779</name>
</gene>
<evidence type="ECO:0000256" key="1">
    <source>
        <dbReference type="ARBA" id="ARBA00009018"/>
    </source>
</evidence>
<reference evidence="9" key="2">
    <citation type="submission" date="2012-02" db="EMBL/GenBank/DDBJ databases">
        <title>Complete sequence of chromosome 2 of Prevotella dentalis DSM 3688.</title>
        <authorList>
            <consortium name="US DOE Joint Genome Institute (JGI-PGF)"/>
            <person name="Lucas S."/>
            <person name="Copeland A."/>
            <person name="Lapidus A."/>
            <person name="Glavina del Rio T."/>
            <person name="Dalin E."/>
            <person name="Tice H."/>
            <person name="Bruce D."/>
            <person name="Goodwin L."/>
            <person name="Pitluck S."/>
            <person name="Peters L."/>
            <person name="Mikhailova N."/>
            <person name="Chertkov O."/>
            <person name="Kyrpides N."/>
            <person name="Mavromatis K."/>
            <person name="Ivanova N."/>
            <person name="Brettin T."/>
            <person name="Detter J.C."/>
            <person name="Han C."/>
            <person name="Larimer F."/>
            <person name="Land M."/>
            <person name="Hauser L."/>
            <person name="Markowitz V."/>
            <person name="Cheng J.-F."/>
            <person name="Hugenholtz P."/>
            <person name="Woyke T."/>
            <person name="Wu D."/>
            <person name="Gronow S."/>
            <person name="Wellnitz S."/>
            <person name="Brambilla E."/>
            <person name="Klenk H.-P."/>
            <person name="Eisen J.A."/>
        </authorList>
    </citation>
    <scope>NUCLEOTIDE SEQUENCE</scope>
    <source>
        <strain evidence="9">DSM 3688</strain>
    </source>
</reference>
<dbReference type="PANTHER" id="PTHR10695:SF46">
    <property type="entry name" value="BIFUNCTIONAL COENZYME A SYNTHASE-RELATED"/>
    <property type="match status" value="1"/>
</dbReference>
<dbReference type="InterPro" id="IPR027417">
    <property type="entry name" value="P-loop_NTPase"/>
</dbReference>
<feature type="domain" description="DUF5606" evidence="7">
    <location>
        <begin position="192"/>
        <end position="238"/>
    </location>
</feature>
<comment type="pathway">
    <text evidence="5">Cofactor biosynthesis; coenzyme A biosynthesis; CoA from (R)-pantothenate: step 5/5.</text>
</comment>
<reference evidence="10 11" key="1">
    <citation type="submission" date="2011-04" db="EMBL/GenBank/DDBJ databases">
        <authorList>
            <person name="Muzny D."/>
            <person name="Qin X."/>
            <person name="Deng J."/>
            <person name="Jiang H."/>
            <person name="Liu Y."/>
            <person name="Qu J."/>
            <person name="Song X.-Z."/>
            <person name="Zhang L."/>
            <person name="Thornton R."/>
            <person name="Coyle M."/>
            <person name="Francisco L."/>
            <person name="Jackson L."/>
            <person name="Javaid M."/>
            <person name="Korchina V."/>
            <person name="Kovar C."/>
            <person name="Mata R."/>
            <person name="Mathew T."/>
            <person name="Ngo R."/>
            <person name="Nguyen L."/>
            <person name="Nguyen N."/>
            <person name="Okwuonu G."/>
            <person name="Ongeri F."/>
            <person name="Pham C."/>
            <person name="Simmons D."/>
            <person name="Wilczek-Boney K."/>
            <person name="Hale W."/>
            <person name="Jakkamsetti A."/>
            <person name="Pham P."/>
            <person name="Ruth R."/>
            <person name="San Lucas F."/>
            <person name="Warren J."/>
            <person name="Zhang J."/>
            <person name="Zhao Z."/>
            <person name="Zhou C."/>
            <person name="Zhu D."/>
            <person name="Lee S."/>
            <person name="Bess C."/>
            <person name="Blankenburg K."/>
            <person name="Forbes L."/>
            <person name="Fu Q."/>
            <person name="Gubbala S."/>
            <person name="Hirani K."/>
            <person name="Jayaseelan J.C."/>
            <person name="Lara F."/>
            <person name="Munidasa M."/>
            <person name="Palculict T."/>
            <person name="Patil S."/>
            <person name="Pu L.-L."/>
            <person name="Saada N."/>
            <person name="Tang L."/>
            <person name="Weissenberger G."/>
            <person name="Zhu Y."/>
            <person name="Hemphill L."/>
            <person name="Shang Y."/>
            <person name="Youmans B."/>
            <person name="Ayvaz T."/>
            <person name="Ross M."/>
            <person name="Santibanez J."/>
            <person name="Aqrawi P."/>
            <person name="Gross S."/>
            <person name="Joshi V."/>
            <person name="Fowler G."/>
            <person name="Nazareth L."/>
            <person name="Reid J."/>
            <person name="Worley K."/>
            <person name="Petrosino J."/>
            <person name="Highlander S."/>
            <person name="Gibbs R."/>
        </authorList>
    </citation>
    <scope>NUCLEOTIDE SEQUENCE [LARGE SCALE GENOMIC DNA]</scope>
    <source>
        <strain evidence="10 11">DSM 3688</strain>
    </source>
</reference>
<evidence type="ECO:0000256" key="4">
    <source>
        <dbReference type="ARBA" id="ARBA00022993"/>
    </source>
</evidence>
<dbReference type="HAMAP" id="MF_00376">
    <property type="entry name" value="Dephospho_CoA_kinase"/>
    <property type="match status" value="1"/>
</dbReference>
<keyword evidence="5 10" id="KW-0418">Kinase</keyword>
<dbReference type="Gene3D" id="1.10.10.1650">
    <property type="match status" value="1"/>
</dbReference>
<keyword evidence="5 10" id="KW-0808">Transferase</keyword>
<dbReference type="PANTHER" id="PTHR10695">
    <property type="entry name" value="DEPHOSPHO-COA KINASE-RELATED"/>
    <property type="match status" value="1"/>
</dbReference>
<organism evidence="10 11">
    <name type="scientific">Prevotella dentalis (strain ATCC 49559 / DSM 3688 / JCM 13448 / NCTC 12043 / ES 2772)</name>
    <name type="common">Mitsuokella dentalis</name>
    <dbReference type="NCBI Taxonomy" id="908937"/>
    <lineage>
        <taxon>Bacteria</taxon>
        <taxon>Pseudomonadati</taxon>
        <taxon>Bacteroidota</taxon>
        <taxon>Bacteroidia</taxon>
        <taxon>Bacteroidales</taxon>
        <taxon>Prevotellaceae</taxon>
        <taxon>Prevotella</taxon>
    </lineage>
</organism>
<dbReference type="Pfam" id="PF21186">
    <property type="entry name" value="DUF6852"/>
    <property type="match status" value="1"/>
</dbReference>
<keyword evidence="3 5" id="KW-0067">ATP-binding</keyword>
<dbReference type="InterPro" id="IPR049280">
    <property type="entry name" value="DUF6852"/>
</dbReference>
<dbReference type="GO" id="GO:0005524">
    <property type="term" value="F:ATP binding"/>
    <property type="evidence" value="ECO:0007669"/>
    <property type="project" value="UniProtKB-UniRule"/>
</dbReference>